<evidence type="ECO:0000313" key="2">
    <source>
        <dbReference type="Proteomes" id="UP001313282"/>
    </source>
</evidence>
<feature type="non-terminal residue" evidence="1">
    <location>
        <position position="1"/>
    </location>
</feature>
<organism evidence="1 2">
    <name type="scientific">Orbilia javanica</name>
    <dbReference type="NCBI Taxonomy" id="47235"/>
    <lineage>
        <taxon>Eukaryota</taxon>
        <taxon>Fungi</taxon>
        <taxon>Dikarya</taxon>
        <taxon>Ascomycota</taxon>
        <taxon>Pezizomycotina</taxon>
        <taxon>Orbiliomycetes</taxon>
        <taxon>Orbiliales</taxon>
        <taxon>Orbiliaceae</taxon>
        <taxon>Orbilia</taxon>
    </lineage>
</organism>
<accession>A0AAN8RH71</accession>
<sequence>PLVLKFLFLEEGRREKNKIKHSFITSSSFHHNKIHSRFSPFPLEIQSLHDPGKASKIRANFLVPAFTHKKPAVLPVPLPSYVQSSCDSCLQTITGPVTYENPLSLPKPILSIYQELRSPKVLFLSFIFIWFESFTRPY</sequence>
<protein>
    <submittedName>
        <fullName evidence="1">Uncharacterized protein</fullName>
    </submittedName>
</protein>
<keyword evidence="2" id="KW-1185">Reference proteome</keyword>
<dbReference type="AlphaFoldDB" id="A0AAN8RH71"/>
<name>A0AAN8RH71_9PEZI</name>
<gene>
    <name evidence="1" type="ORF">TWF718_008277</name>
</gene>
<evidence type="ECO:0000313" key="1">
    <source>
        <dbReference type="EMBL" id="KAK6342896.1"/>
    </source>
</evidence>
<proteinExistence type="predicted"/>
<dbReference type="EMBL" id="JAVHNR010000005">
    <property type="protein sequence ID" value="KAK6342896.1"/>
    <property type="molecule type" value="Genomic_DNA"/>
</dbReference>
<dbReference type="Proteomes" id="UP001313282">
    <property type="component" value="Unassembled WGS sequence"/>
</dbReference>
<comment type="caution">
    <text evidence="1">The sequence shown here is derived from an EMBL/GenBank/DDBJ whole genome shotgun (WGS) entry which is preliminary data.</text>
</comment>
<reference evidence="1 2" key="1">
    <citation type="submission" date="2019-10" db="EMBL/GenBank/DDBJ databases">
        <authorList>
            <person name="Palmer J.M."/>
        </authorList>
    </citation>
    <scope>NUCLEOTIDE SEQUENCE [LARGE SCALE GENOMIC DNA]</scope>
    <source>
        <strain evidence="1 2">TWF718</strain>
    </source>
</reference>